<organism evidence="1 2">
    <name type="scientific">Protea cynaroides</name>
    <dbReference type="NCBI Taxonomy" id="273540"/>
    <lineage>
        <taxon>Eukaryota</taxon>
        <taxon>Viridiplantae</taxon>
        <taxon>Streptophyta</taxon>
        <taxon>Embryophyta</taxon>
        <taxon>Tracheophyta</taxon>
        <taxon>Spermatophyta</taxon>
        <taxon>Magnoliopsida</taxon>
        <taxon>Proteales</taxon>
        <taxon>Proteaceae</taxon>
        <taxon>Protea</taxon>
    </lineage>
</organism>
<accession>A0A9Q0L0R2</accession>
<evidence type="ECO:0000313" key="1">
    <source>
        <dbReference type="EMBL" id="KAJ4980186.1"/>
    </source>
</evidence>
<reference evidence="1" key="1">
    <citation type="journal article" date="2023" name="Plant J.">
        <title>The genome of the king protea, Protea cynaroides.</title>
        <authorList>
            <person name="Chang J."/>
            <person name="Duong T.A."/>
            <person name="Schoeman C."/>
            <person name="Ma X."/>
            <person name="Roodt D."/>
            <person name="Barker N."/>
            <person name="Li Z."/>
            <person name="Van de Peer Y."/>
            <person name="Mizrachi E."/>
        </authorList>
    </citation>
    <scope>NUCLEOTIDE SEQUENCE</scope>
    <source>
        <tissue evidence="1">Young leaves</tissue>
    </source>
</reference>
<proteinExistence type="predicted"/>
<dbReference type="Proteomes" id="UP001141806">
    <property type="component" value="Unassembled WGS sequence"/>
</dbReference>
<dbReference type="EMBL" id="JAMYWD010000002">
    <property type="protein sequence ID" value="KAJ4980186.1"/>
    <property type="molecule type" value="Genomic_DNA"/>
</dbReference>
<dbReference type="AlphaFoldDB" id="A0A9Q0L0R2"/>
<comment type="caution">
    <text evidence="1">The sequence shown here is derived from an EMBL/GenBank/DDBJ whole genome shotgun (WGS) entry which is preliminary data.</text>
</comment>
<sequence length="171" mass="19065">MDDDDPNGGGWRRRSPVRDNVGMINIALWEGITPPQAEHQEIAPWRQRCQSPPRESLGRAGPKQDLGLEEDQYLSHNFGDYFTIAVWSKHMRQEVLPVVASTPIEESSDVALKTSVRGREEETLAVLTELLHQGAQAVLAVSVPPHVDIGEVLNLQPQQSRQRAALVISNY</sequence>
<keyword evidence="2" id="KW-1185">Reference proteome</keyword>
<evidence type="ECO:0000313" key="2">
    <source>
        <dbReference type="Proteomes" id="UP001141806"/>
    </source>
</evidence>
<name>A0A9Q0L0R2_9MAGN</name>
<gene>
    <name evidence="1" type="ORF">NE237_010966</name>
</gene>
<protein>
    <submittedName>
        <fullName evidence="1">Uncharacterized protein</fullName>
    </submittedName>
</protein>